<dbReference type="SUPFAM" id="SSF51905">
    <property type="entry name" value="FAD/NAD(P)-binding domain"/>
    <property type="match status" value="1"/>
</dbReference>
<dbReference type="InterPro" id="IPR017610">
    <property type="entry name" value="tRNA_S-uridine_synth_MnmC_C"/>
</dbReference>
<feature type="domain" description="FAD dependent oxidoreductase" evidence="10">
    <location>
        <begin position="292"/>
        <end position="663"/>
    </location>
</feature>
<evidence type="ECO:0000256" key="7">
    <source>
        <dbReference type="ARBA" id="ARBA00022827"/>
    </source>
</evidence>
<evidence type="ECO:0000256" key="8">
    <source>
        <dbReference type="ARBA" id="ARBA00023002"/>
    </source>
</evidence>
<sequence>MTHDPMAIERWSKYWRSRGVYTVLDLRSSIREHVLRLWNAWLADAPDKRCAKLQVVAVIGEDADLRADRGVSRLLERSIDDAHAIFDGIAPSDPNATLSDTDRRARALDAAWPARVSGLHRIEFERGQLTLTLVRESIAGALSNLWMCADWIGVDLERIATVATSPAHRDDAIDAVGLAKGIARLAAHGAVLHVEASHAAFEKALRHSGFELADTSEAQPACRRFAFAPKWRVRRHEPPSPAIELFREHVLESAEAIRPIASTSYETDTVTYSSLDSPPRHATKHRDPTMHDVLIVGAGLAGCAVAERLAARGYRLAIIDAGEGPATGASGNPAGVFHPIVASDDSLASRATRAGFLYALAYWRALEQQGFTFDWRADGLVQIATSPEEETSLKHAVSMQDLPDDLVRYVSVDDAYSILDVEPAYGGLYFPHGGIVDPMSLCRAQLRAAHARTSLTQCFGREAHALERHAMGWRVLDGAGRCIAEAAIAIVANANDATRLASLDYAPTRPIRGQLSWIDDAGLATLRRPLIGDGYLLPRRTDATHQLTGASYELDTFDTALRLSSQRENIDRLSRLVPSSARTLDEYAQATHLTGRAAIRCATSDRMPMIGQLADEDAARRDAARLAGAWPLDLPREQGLYGAYGYGSRGLVWAALGAEIVASQIAGEPLPVPRSLADAFDPARFLMRALRQHEVR</sequence>
<comment type="caution">
    <text evidence="11">The sequence shown here is derived from an EMBL/GenBank/DDBJ whole genome shotgun (WGS) entry which is preliminary data.</text>
</comment>
<evidence type="ECO:0000259" key="10">
    <source>
        <dbReference type="Pfam" id="PF01266"/>
    </source>
</evidence>
<dbReference type="Pfam" id="PF01266">
    <property type="entry name" value="DAO"/>
    <property type="match status" value="1"/>
</dbReference>
<keyword evidence="2" id="KW-0489">Methyltransferase</keyword>
<dbReference type="InterPro" id="IPR006076">
    <property type="entry name" value="FAD-dep_OxRdtase"/>
</dbReference>
<evidence type="ECO:0000313" key="11">
    <source>
        <dbReference type="EMBL" id="RKP58510.1"/>
    </source>
</evidence>
<dbReference type="GO" id="GO:0005737">
    <property type="term" value="C:cytoplasm"/>
    <property type="evidence" value="ECO:0007669"/>
    <property type="project" value="TreeGrafter"/>
</dbReference>
<dbReference type="GO" id="GO:0016645">
    <property type="term" value="F:oxidoreductase activity, acting on the CH-NH group of donors"/>
    <property type="evidence" value="ECO:0007669"/>
    <property type="project" value="InterPro"/>
</dbReference>
<dbReference type="OrthoDB" id="9786494at2"/>
<organism evidence="11 12">
    <name type="scientific">Pararobbsia silviterrae</name>
    <dbReference type="NCBI Taxonomy" id="1792498"/>
    <lineage>
        <taxon>Bacteria</taxon>
        <taxon>Pseudomonadati</taxon>
        <taxon>Pseudomonadota</taxon>
        <taxon>Betaproteobacteria</taxon>
        <taxon>Burkholderiales</taxon>
        <taxon>Burkholderiaceae</taxon>
        <taxon>Pararobbsia</taxon>
    </lineage>
</organism>
<proteinExistence type="predicted"/>
<dbReference type="Proteomes" id="UP000270342">
    <property type="component" value="Unassembled WGS sequence"/>
</dbReference>
<dbReference type="RefSeq" id="WP_121082151.1">
    <property type="nucleotide sequence ID" value="NZ_RBZU01000001.1"/>
</dbReference>
<dbReference type="GO" id="GO:0008168">
    <property type="term" value="F:methyltransferase activity"/>
    <property type="evidence" value="ECO:0007669"/>
    <property type="project" value="UniProtKB-KW"/>
</dbReference>
<dbReference type="NCBIfam" id="TIGR03197">
    <property type="entry name" value="MnmC_Cterm"/>
    <property type="match status" value="1"/>
</dbReference>
<reference evidence="11 12" key="1">
    <citation type="submission" date="2018-10" db="EMBL/GenBank/DDBJ databases">
        <title>Robbsia sp. DHC34, isolated from soil.</title>
        <authorList>
            <person name="Gao Z.-H."/>
            <person name="Qiu L.-H."/>
        </authorList>
    </citation>
    <scope>NUCLEOTIDE SEQUENCE [LARGE SCALE GENOMIC DNA]</scope>
    <source>
        <strain evidence="11 12">DHC34</strain>
    </source>
</reference>
<evidence type="ECO:0000256" key="2">
    <source>
        <dbReference type="ARBA" id="ARBA00022603"/>
    </source>
</evidence>
<keyword evidence="7" id="KW-0274">FAD</keyword>
<dbReference type="SUPFAM" id="SSF54373">
    <property type="entry name" value="FAD-linked reductases, C-terminal domain"/>
    <property type="match status" value="1"/>
</dbReference>
<dbReference type="AlphaFoldDB" id="A0A494Y9X3"/>
<evidence type="ECO:0000313" key="12">
    <source>
        <dbReference type="Proteomes" id="UP000270342"/>
    </source>
</evidence>
<keyword evidence="9" id="KW-0511">Multifunctional enzyme</keyword>
<evidence type="ECO:0000256" key="5">
    <source>
        <dbReference type="ARBA" id="ARBA00022691"/>
    </source>
</evidence>
<evidence type="ECO:0000256" key="3">
    <source>
        <dbReference type="ARBA" id="ARBA00022630"/>
    </source>
</evidence>
<accession>A0A494Y9X3</accession>
<dbReference type="InterPro" id="IPR029063">
    <property type="entry name" value="SAM-dependent_MTases_sf"/>
</dbReference>
<keyword evidence="1" id="KW-0963">Cytoplasm</keyword>
<keyword evidence="12" id="KW-1185">Reference proteome</keyword>
<dbReference type="PANTHER" id="PTHR13847">
    <property type="entry name" value="SARCOSINE DEHYDROGENASE-RELATED"/>
    <property type="match status" value="1"/>
</dbReference>
<evidence type="ECO:0000256" key="9">
    <source>
        <dbReference type="ARBA" id="ARBA00023268"/>
    </source>
</evidence>
<keyword evidence="5" id="KW-0949">S-adenosyl-L-methionine</keyword>
<dbReference type="Gene3D" id="3.50.50.60">
    <property type="entry name" value="FAD/NAD(P)-binding domain"/>
    <property type="match status" value="1"/>
</dbReference>
<dbReference type="GO" id="GO:0032259">
    <property type="term" value="P:methylation"/>
    <property type="evidence" value="ECO:0007669"/>
    <property type="project" value="UniProtKB-KW"/>
</dbReference>
<dbReference type="InterPro" id="IPR036188">
    <property type="entry name" value="FAD/NAD-bd_sf"/>
</dbReference>
<keyword evidence="4" id="KW-0808">Transferase</keyword>
<keyword evidence="6" id="KW-0819">tRNA processing</keyword>
<keyword evidence="8" id="KW-0560">Oxidoreductase</keyword>
<name>A0A494Y9X3_9BURK</name>
<dbReference type="GO" id="GO:0008033">
    <property type="term" value="P:tRNA processing"/>
    <property type="evidence" value="ECO:0007669"/>
    <property type="project" value="UniProtKB-KW"/>
</dbReference>
<protein>
    <submittedName>
        <fullName evidence="11">FAD-dependent oxidoreductase</fullName>
    </submittedName>
</protein>
<evidence type="ECO:0000256" key="6">
    <source>
        <dbReference type="ARBA" id="ARBA00022694"/>
    </source>
</evidence>
<dbReference type="PANTHER" id="PTHR13847:SF283">
    <property type="entry name" value="TRNA 5-METHYLAMINOMETHYL-2-THIOURIDINE BIOSYNTHESIS BIFUNCTIONAL PROTEIN MNMC"/>
    <property type="match status" value="1"/>
</dbReference>
<evidence type="ECO:0000256" key="4">
    <source>
        <dbReference type="ARBA" id="ARBA00022679"/>
    </source>
</evidence>
<dbReference type="Gene3D" id="3.30.9.10">
    <property type="entry name" value="D-Amino Acid Oxidase, subunit A, domain 2"/>
    <property type="match status" value="1"/>
</dbReference>
<evidence type="ECO:0000256" key="1">
    <source>
        <dbReference type="ARBA" id="ARBA00022490"/>
    </source>
</evidence>
<dbReference type="Gene3D" id="3.40.50.150">
    <property type="entry name" value="Vaccinia Virus protein VP39"/>
    <property type="match status" value="1"/>
</dbReference>
<gene>
    <name evidence="11" type="ORF">D7S86_00690</name>
</gene>
<dbReference type="EMBL" id="RBZU01000001">
    <property type="protein sequence ID" value="RKP58510.1"/>
    <property type="molecule type" value="Genomic_DNA"/>
</dbReference>
<keyword evidence="3" id="KW-0285">Flavoprotein</keyword>